<dbReference type="SMART" id="SM00411">
    <property type="entry name" value="BHL"/>
    <property type="match status" value="1"/>
</dbReference>
<organism evidence="4 5">
    <name type="scientific">Tepidimonas aquatica</name>
    <dbReference type="NCBI Taxonomy" id="247482"/>
    <lineage>
        <taxon>Bacteria</taxon>
        <taxon>Pseudomonadati</taxon>
        <taxon>Pseudomonadota</taxon>
        <taxon>Betaproteobacteria</taxon>
        <taxon>Burkholderiales</taxon>
        <taxon>Tepidimonas</taxon>
    </lineage>
</organism>
<dbReference type="PANTHER" id="PTHR33175:SF5">
    <property type="entry name" value="INTEGRATION HOST FACTOR SUBUNIT BETA"/>
    <property type="match status" value="1"/>
</dbReference>
<name>A0A554WK20_9BURK</name>
<evidence type="ECO:0000313" key="4">
    <source>
        <dbReference type="EMBL" id="TSE23918.1"/>
    </source>
</evidence>
<evidence type="ECO:0000256" key="1">
    <source>
        <dbReference type="ARBA" id="ARBA00010529"/>
    </source>
</evidence>
<evidence type="ECO:0000256" key="3">
    <source>
        <dbReference type="RuleBase" id="RU003939"/>
    </source>
</evidence>
<comment type="similarity">
    <text evidence="1 3">Belongs to the bacterial histone-like protein family.</text>
</comment>
<dbReference type="GO" id="GO:0030527">
    <property type="term" value="F:structural constituent of chromatin"/>
    <property type="evidence" value="ECO:0007669"/>
    <property type="project" value="InterPro"/>
</dbReference>
<reference evidence="4 5" key="1">
    <citation type="submission" date="2019-07" db="EMBL/GenBank/DDBJ databases">
        <title>Tepidimonas aquatica CLN-1 draft genome.</title>
        <authorList>
            <person name="Da Costa M.S."/>
            <person name="Froufe H.J.C."/>
            <person name="Egas C."/>
            <person name="Albuquerque L."/>
        </authorList>
    </citation>
    <scope>NUCLEOTIDE SEQUENCE [LARGE SCALE GENOMIC DNA]</scope>
    <source>
        <strain evidence="4 5">CLN-1</strain>
    </source>
</reference>
<evidence type="ECO:0000313" key="5">
    <source>
        <dbReference type="Proteomes" id="UP000318554"/>
    </source>
</evidence>
<dbReference type="InterPro" id="IPR010992">
    <property type="entry name" value="IHF-like_DNA-bd_dom_sf"/>
</dbReference>
<proteinExistence type="inferred from homology"/>
<dbReference type="GO" id="GO:0005829">
    <property type="term" value="C:cytosol"/>
    <property type="evidence" value="ECO:0007669"/>
    <property type="project" value="TreeGrafter"/>
</dbReference>
<gene>
    <name evidence="4" type="primary">ihfB</name>
    <name evidence="4" type="ORF">Taqua_01658</name>
</gene>
<dbReference type="SUPFAM" id="SSF47729">
    <property type="entry name" value="IHF-like DNA-binding proteins"/>
    <property type="match status" value="1"/>
</dbReference>
<dbReference type="Gene3D" id="4.10.520.10">
    <property type="entry name" value="IHF-like DNA-binding proteins"/>
    <property type="match status" value="1"/>
</dbReference>
<dbReference type="InterPro" id="IPR000119">
    <property type="entry name" value="Hist_DNA-bd"/>
</dbReference>
<dbReference type="PRINTS" id="PR01727">
    <property type="entry name" value="DNABINDINGHU"/>
</dbReference>
<comment type="caution">
    <text evidence="4">The sequence shown here is derived from an EMBL/GenBank/DDBJ whole genome shotgun (WGS) entry which is preliminary data.</text>
</comment>
<dbReference type="OrthoDB" id="9804203at2"/>
<keyword evidence="5" id="KW-1185">Reference proteome</keyword>
<dbReference type="PANTHER" id="PTHR33175">
    <property type="entry name" value="DNA-BINDING PROTEIN HU"/>
    <property type="match status" value="1"/>
</dbReference>
<dbReference type="GO" id="GO:0003677">
    <property type="term" value="F:DNA binding"/>
    <property type="evidence" value="ECO:0007669"/>
    <property type="project" value="UniProtKB-KW"/>
</dbReference>
<dbReference type="PROSITE" id="PS00045">
    <property type="entry name" value="HISTONE_LIKE"/>
    <property type="match status" value="1"/>
</dbReference>
<dbReference type="AlphaFoldDB" id="A0A554WK20"/>
<protein>
    <submittedName>
        <fullName evidence="4">Integration host factor subunit beta</fullName>
    </submittedName>
</protein>
<sequence length="100" mass="10799">MNRSDLFDALAEHHPQLTADDAQAAARTILEAMTEALARGQRIELRGFGSFAVVARNARLARNPRTGQAVAVPPRRTLHFKAGKALREAVDAAARSGTPR</sequence>
<dbReference type="RefSeq" id="WP_144326249.1">
    <property type="nucleotide sequence ID" value="NZ_VJNA01000019.1"/>
</dbReference>
<dbReference type="Proteomes" id="UP000318554">
    <property type="component" value="Unassembled WGS sequence"/>
</dbReference>
<keyword evidence="2" id="KW-0238">DNA-binding</keyword>
<evidence type="ECO:0000256" key="2">
    <source>
        <dbReference type="ARBA" id="ARBA00023125"/>
    </source>
</evidence>
<dbReference type="Pfam" id="PF00216">
    <property type="entry name" value="Bac_DNA_binding"/>
    <property type="match status" value="1"/>
</dbReference>
<dbReference type="EMBL" id="VJNA01000019">
    <property type="protein sequence ID" value="TSE23918.1"/>
    <property type="molecule type" value="Genomic_DNA"/>
</dbReference>
<dbReference type="CDD" id="cd13836">
    <property type="entry name" value="IHF_B"/>
    <property type="match status" value="1"/>
</dbReference>
<accession>A0A554WK20</accession>
<dbReference type="InterPro" id="IPR020816">
    <property type="entry name" value="Histone-like_DNA-bd_CS"/>
</dbReference>